<organism evidence="1 2">
    <name type="scientific">Candidatus Magnetoglobus multicellularis str. Araruama</name>
    <dbReference type="NCBI Taxonomy" id="890399"/>
    <lineage>
        <taxon>Bacteria</taxon>
        <taxon>Pseudomonadati</taxon>
        <taxon>Thermodesulfobacteriota</taxon>
        <taxon>Desulfobacteria</taxon>
        <taxon>Desulfobacterales</taxon>
        <taxon>Desulfobacteraceae</taxon>
        <taxon>Candidatus Magnetoglobus</taxon>
    </lineage>
</organism>
<comment type="caution">
    <text evidence="1">The sequence shown here is derived from an EMBL/GenBank/DDBJ whole genome shotgun (WGS) entry which is preliminary data.</text>
</comment>
<dbReference type="EMBL" id="ATBP01000185">
    <property type="protein sequence ID" value="ETR72079.1"/>
    <property type="molecule type" value="Genomic_DNA"/>
</dbReference>
<dbReference type="AlphaFoldDB" id="A0A1V1PAZ3"/>
<name>A0A1V1PAZ3_9BACT</name>
<accession>A0A1V1PAZ3</accession>
<gene>
    <name evidence="1" type="ORF">OMM_07728</name>
</gene>
<dbReference type="Proteomes" id="UP000189670">
    <property type="component" value="Unassembled WGS sequence"/>
</dbReference>
<proteinExistence type="predicted"/>
<evidence type="ECO:0000313" key="2">
    <source>
        <dbReference type="Proteomes" id="UP000189670"/>
    </source>
</evidence>
<evidence type="ECO:0000313" key="1">
    <source>
        <dbReference type="EMBL" id="ETR72079.1"/>
    </source>
</evidence>
<protein>
    <submittedName>
        <fullName evidence="1">Uncharacterized protein</fullName>
    </submittedName>
</protein>
<sequence length="97" mass="10751">MTACENSEHIDPKTSQLEGMALAGKPISGKVVVKDSRGNYCSGIIAADGAFNIDVTEMLPPFILWSKSSDTPSYYSTKKRRVMSMLIRQQMPLWPLL</sequence>
<reference evidence="2" key="1">
    <citation type="submission" date="2012-11" db="EMBL/GenBank/DDBJ databases">
        <authorList>
            <person name="Lucero-Rivera Y.E."/>
            <person name="Tovar-Ramirez D."/>
        </authorList>
    </citation>
    <scope>NUCLEOTIDE SEQUENCE [LARGE SCALE GENOMIC DNA]</scope>
    <source>
        <strain evidence="2">Araruama</strain>
    </source>
</reference>